<proteinExistence type="predicted"/>
<name>A0A5B7DRH9_PORTR</name>
<sequence length="81" mass="9350">MWPLVMSIPTKQCLQQDSNSANVQILKKCHSLGCGIKPNMKRCYPHLSMWLLVMSILAQQCLKQNIVQCTVLQYLHDYTNK</sequence>
<dbReference type="EMBL" id="VSRR010001236">
    <property type="protein sequence ID" value="MPC23654.1"/>
    <property type="molecule type" value="Genomic_DNA"/>
</dbReference>
<dbReference type="Proteomes" id="UP000324222">
    <property type="component" value="Unassembled WGS sequence"/>
</dbReference>
<evidence type="ECO:0000313" key="1">
    <source>
        <dbReference type="EMBL" id="MPC23654.1"/>
    </source>
</evidence>
<keyword evidence="2" id="KW-1185">Reference proteome</keyword>
<dbReference type="AlphaFoldDB" id="A0A5B7DRH9"/>
<reference evidence="1 2" key="1">
    <citation type="submission" date="2019-05" db="EMBL/GenBank/DDBJ databases">
        <title>Another draft genome of Portunus trituberculatus and its Hox gene families provides insights of decapod evolution.</title>
        <authorList>
            <person name="Jeong J.-H."/>
            <person name="Song I."/>
            <person name="Kim S."/>
            <person name="Choi T."/>
            <person name="Kim D."/>
            <person name="Ryu S."/>
            <person name="Kim W."/>
        </authorList>
    </citation>
    <scope>NUCLEOTIDE SEQUENCE [LARGE SCALE GENOMIC DNA]</scope>
    <source>
        <tissue evidence="1">Muscle</tissue>
    </source>
</reference>
<gene>
    <name evidence="1" type="ORF">E2C01_016713</name>
</gene>
<accession>A0A5B7DRH9</accession>
<evidence type="ECO:0000313" key="2">
    <source>
        <dbReference type="Proteomes" id="UP000324222"/>
    </source>
</evidence>
<organism evidence="1 2">
    <name type="scientific">Portunus trituberculatus</name>
    <name type="common">Swimming crab</name>
    <name type="synonym">Neptunus trituberculatus</name>
    <dbReference type="NCBI Taxonomy" id="210409"/>
    <lineage>
        <taxon>Eukaryota</taxon>
        <taxon>Metazoa</taxon>
        <taxon>Ecdysozoa</taxon>
        <taxon>Arthropoda</taxon>
        <taxon>Crustacea</taxon>
        <taxon>Multicrustacea</taxon>
        <taxon>Malacostraca</taxon>
        <taxon>Eumalacostraca</taxon>
        <taxon>Eucarida</taxon>
        <taxon>Decapoda</taxon>
        <taxon>Pleocyemata</taxon>
        <taxon>Brachyura</taxon>
        <taxon>Eubrachyura</taxon>
        <taxon>Portunoidea</taxon>
        <taxon>Portunidae</taxon>
        <taxon>Portuninae</taxon>
        <taxon>Portunus</taxon>
    </lineage>
</organism>
<protein>
    <submittedName>
        <fullName evidence="1">Uncharacterized protein</fullName>
    </submittedName>
</protein>
<comment type="caution">
    <text evidence="1">The sequence shown here is derived from an EMBL/GenBank/DDBJ whole genome shotgun (WGS) entry which is preliminary data.</text>
</comment>